<reference evidence="2" key="1">
    <citation type="submission" date="2019-08" db="EMBL/GenBank/DDBJ databases">
        <title>The improved chromosome-level genome for the pearl oyster Pinctada fucata martensii using PacBio sequencing and Hi-C.</title>
        <authorList>
            <person name="Zheng Z."/>
        </authorList>
    </citation>
    <scope>NUCLEOTIDE SEQUENCE</scope>
    <source>
        <strain evidence="2">ZZ-2019</strain>
        <tissue evidence="2">Adductor muscle</tissue>
    </source>
</reference>
<name>A0AA88XJJ4_PINIB</name>
<evidence type="ECO:0000313" key="3">
    <source>
        <dbReference type="Proteomes" id="UP001186944"/>
    </source>
</evidence>
<dbReference type="EMBL" id="VSWD01000012">
    <property type="protein sequence ID" value="KAK3086870.1"/>
    <property type="molecule type" value="Genomic_DNA"/>
</dbReference>
<keyword evidence="1" id="KW-1133">Transmembrane helix</keyword>
<feature type="transmembrane region" description="Helical" evidence="1">
    <location>
        <begin position="249"/>
        <end position="267"/>
    </location>
</feature>
<protein>
    <recommendedName>
        <fullName evidence="4">Transmembrane protein 26</fullName>
    </recommendedName>
</protein>
<proteinExistence type="predicted"/>
<dbReference type="AlphaFoldDB" id="A0AA88XJJ4"/>
<keyword evidence="1" id="KW-0812">Transmembrane</keyword>
<dbReference type="PANTHER" id="PTHR22168">
    <property type="entry name" value="TMEM26 PROTEIN"/>
    <property type="match status" value="1"/>
</dbReference>
<feature type="transmembrane region" description="Helical" evidence="1">
    <location>
        <begin position="141"/>
        <end position="160"/>
    </location>
</feature>
<evidence type="ECO:0000313" key="2">
    <source>
        <dbReference type="EMBL" id="KAK3086870.1"/>
    </source>
</evidence>
<feature type="transmembrane region" description="Helical" evidence="1">
    <location>
        <begin position="215"/>
        <end position="237"/>
    </location>
</feature>
<keyword evidence="3" id="KW-1185">Reference proteome</keyword>
<sequence length="306" mass="35308">MNTSLYDKRDDFNFSITNFPFLSSNIPSSPAYGVFISQLIRYARANTKYTDFVLRARRLSDKLLSQGYVCDRLTSSLRKFYGRYGELVIYYDVPLSRMVTLPFELDKDTWVRVLEQFLLVLIFIGRWLLPHRALSQDQLSTVILIYIGPAFDVMELLIIFEEPVVRNDKSLSLAIFIVWTVSFLQFTLLLPLNGKQQEAASDESENDGCCMCCDYEVLGLIIYTLLMDIPFFVVRMYAIITHQLFKDGLILFAAKNFIVIFFTMYTGRADNSERFLRFFVNNSAPICPITTKLGTNNASPFIQMPM</sequence>
<evidence type="ECO:0000256" key="1">
    <source>
        <dbReference type="SAM" id="Phobius"/>
    </source>
</evidence>
<gene>
    <name evidence="2" type="ORF">FSP39_024685</name>
</gene>
<organism evidence="2 3">
    <name type="scientific">Pinctada imbricata</name>
    <name type="common">Atlantic pearl-oyster</name>
    <name type="synonym">Pinctada martensii</name>
    <dbReference type="NCBI Taxonomy" id="66713"/>
    <lineage>
        <taxon>Eukaryota</taxon>
        <taxon>Metazoa</taxon>
        <taxon>Spiralia</taxon>
        <taxon>Lophotrochozoa</taxon>
        <taxon>Mollusca</taxon>
        <taxon>Bivalvia</taxon>
        <taxon>Autobranchia</taxon>
        <taxon>Pteriomorphia</taxon>
        <taxon>Pterioida</taxon>
        <taxon>Pterioidea</taxon>
        <taxon>Pteriidae</taxon>
        <taxon>Pinctada</taxon>
    </lineage>
</organism>
<comment type="caution">
    <text evidence="2">The sequence shown here is derived from an EMBL/GenBank/DDBJ whole genome shotgun (WGS) entry which is preliminary data.</text>
</comment>
<dbReference type="Pfam" id="PF09772">
    <property type="entry name" value="Tmem26"/>
    <property type="match status" value="1"/>
</dbReference>
<feature type="transmembrane region" description="Helical" evidence="1">
    <location>
        <begin position="172"/>
        <end position="194"/>
    </location>
</feature>
<dbReference type="InterPro" id="IPR019169">
    <property type="entry name" value="Transmembrane_26"/>
</dbReference>
<evidence type="ECO:0008006" key="4">
    <source>
        <dbReference type="Google" id="ProtNLM"/>
    </source>
</evidence>
<dbReference type="Proteomes" id="UP001186944">
    <property type="component" value="Unassembled WGS sequence"/>
</dbReference>
<accession>A0AA88XJJ4</accession>
<keyword evidence="1" id="KW-0472">Membrane</keyword>